<dbReference type="RefSeq" id="WP_025414451.1">
    <property type="nucleotide sequence ID" value="NZ_CP007130.1"/>
</dbReference>
<proteinExistence type="inferred from homology"/>
<dbReference type="PANTHER" id="PTHR46847">
    <property type="entry name" value="D-ALLOSE-BINDING PERIPLASMIC PROTEIN-RELATED"/>
    <property type="match status" value="1"/>
</dbReference>
<dbReference type="InterPro" id="IPR025997">
    <property type="entry name" value="SBP_2_dom"/>
</dbReference>
<dbReference type="Proteomes" id="UP000019151">
    <property type="component" value="Plasmid 2"/>
</dbReference>
<dbReference type="Gene3D" id="3.40.50.2300">
    <property type="match status" value="2"/>
</dbReference>
<name>W0RQ70_9BACT</name>
<feature type="chain" id="PRO_5004794693" evidence="4">
    <location>
        <begin position="23"/>
        <end position="332"/>
    </location>
</feature>
<dbReference type="InParanoid" id="W0RQ70"/>
<dbReference type="CDD" id="cd20004">
    <property type="entry name" value="PBP1_ABC_sugar_binding-like"/>
    <property type="match status" value="1"/>
</dbReference>
<protein>
    <submittedName>
        <fullName evidence="6">Periplasmic binding protein domain protein</fullName>
    </submittedName>
</protein>
<evidence type="ECO:0000313" key="7">
    <source>
        <dbReference type="Proteomes" id="UP000019151"/>
    </source>
</evidence>
<dbReference type="KEGG" id="gba:J421_5609"/>
<evidence type="ECO:0000259" key="5">
    <source>
        <dbReference type="Pfam" id="PF13407"/>
    </source>
</evidence>
<comment type="similarity">
    <text evidence="2">Belongs to the bacterial solute-binding protein 2 family.</text>
</comment>
<gene>
    <name evidence="6" type="ORF">J421_5609</name>
</gene>
<geneLocation type="plasmid" evidence="6 7">
    <name>2</name>
</geneLocation>
<dbReference type="Pfam" id="PF13407">
    <property type="entry name" value="Peripla_BP_4"/>
    <property type="match status" value="1"/>
</dbReference>
<dbReference type="EMBL" id="CP007130">
    <property type="protein sequence ID" value="AHG93144.1"/>
    <property type="molecule type" value="Genomic_DNA"/>
</dbReference>
<dbReference type="SUPFAM" id="SSF53822">
    <property type="entry name" value="Periplasmic binding protein-like I"/>
    <property type="match status" value="1"/>
</dbReference>
<dbReference type="HOGENOM" id="CLU_037628_3_3_0"/>
<dbReference type="PROSITE" id="PS51257">
    <property type="entry name" value="PROKAR_LIPOPROTEIN"/>
    <property type="match status" value="1"/>
</dbReference>
<dbReference type="InterPro" id="IPR028082">
    <property type="entry name" value="Peripla_BP_I"/>
</dbReference>
<dbReference type="PANTHER" id="PTHR46847:SF1">
    <property type="entry name" value="D-ALLOSE-BINDING PERIPLASMIC PROTEIN-RELATED"/>
    <property type="match status" value="1"/>
</dbReference>
<organism evidence="6 7">
    <name type="scientific">Gemmatirosa kalamazoonensis</name>
    <dbReference type="NCBI Taxonomy" id="861299"/>
    <lineage>
        <taxon>Bacteria</taxon>
        <taxon>Pseudomonadati</taxon>
        <taxon>Gemmatimonadota</taxon>
        <taxon>Gemmatimonadia</taxon>
        <taxon>Gemmatimonadales</taxon>
        <taxon>Gemmatimonadaceae</taxon>
        <taxon>Gemmatirosa</taxon>
    </lineage>
</organism>
<keyword evidence="6" id="KW-0614">Plasmid</keyword>
<dbReference type="GO" id="GO:0030246">
    <property type="term" value="F:carbohydrate binding"/>
    <property type="evidence" value="ECO:0007669"/>
    <property type="project" value="UniProtKB-ARBA"/>
</dbReference>
<accession>W0RQ70</accession>
<dbReference type="OrthoDB" id="9804917at2"/>
<evidence type="ECO:0000256" key="1">
    <source>
        <dbReference type="ARBA" id="ARBA00004196"/>
    </source>
</evidence>
<sequence>MTRRSLIAVAVVALLAACSKSADSGKGPLTIAVIPKGTTHEFWKSIHAGAEQAARELSAQGDSVVIIWKGPIREDDREQQVQVVEGFVSQGVKGMVLAPLDRQALVRPVEEAQRAGVPTVVIDSRLDTDSIVGYVATDNLKGGQLAADRLGELLGGKGKVLVLRYQEGSASTMERERGFLEELKAKYPGITLVSSDQYSGPTRETAKRAAENLLNRFGADLQGIFTPNESSTIGMLLALQDIGKAGSVRLVGFDAGQTLLTALRAKQIQGLVVQNPMRMGYLGVKTMVDHLRGRPVSKLVDTGVMLVTPENVDSAQVQQVVSPPIAKYLPGG</sequence>
<comment type="subcellular location">
    <subcellularLocation>
        <location evidence="1">Cell envelope</location>
    </subcellularLocation>
</comment>
<keyword evidence="7" id="KW-1185">Reference proteome</keyword>
<dbReference type="AlphaFoldDB" id="W0RQ70"/>
<dbReference type="GO" id="GO:0030313">
    <property type="term" value="C:cell envelope"/>
    <property type="evidence" value="ECO:0007669"/>
    <property type="project" value="UniProtKB-SubCell"/>
</dbReference>
<feature type="domain" description="Periplasmic binding protein" evidence="5">
    <location>
        <begin position="31"/>
        <end position="294"/>
    </location>
</feature>
<reference evidence="6 7" key="1">
    <citation type="journal article" date="2014" name="Genome Announc.">
        <title>Genome Sequence and Methylome of Soil Bacterium Gemmatirosa kalamazoonensis KBS708T, a Member of the Rarely Cultivated Gemmatimonadetes Phylum.</title>
        <authorList>
            <person name="Debruyn J.M."/>
            <person name="Radosevich M."/>
            <person name="Wommack K.E."/>
            <person name="Polson S.W."/>
            <person name="Hauser L.J."/>
            <person name="Fawaz M.N."/>
            <person name="Korlach J."/>
            <person name="Tsai Y.C."/>
        </authorList>
    </citation>
    <scope>NUCLEOTIDE SEQUENCE [LARGE SCALE GENOMIC DNA]</scope>
    <source>
        <strain evidence="6 7">KBS708</strain>
        <plasmid evidence="7">Plasmid 2</plasmid>
    </source>
</reference>
<dbReference type="eggNOG" id="COG1879">
    <property type="taxonomic scope" value="Bacteria"/>
</dbReference>
<evidence type="ECO:0000256" key="2">
    <source>
        <dbReference type="ARBA" id="ARBA00007639"/>
    </source>
</evidence>
<feature type="signal peptide" evidence="4">
    <location>
        <begin position="1"/>
        <end position="22"/>
    </location>
</feature>
<evidence type="ECO:0000256" key="4">
    <source>
        <dbReference type="SAM" id="SignalP"/>
    </source>
</evidence>
<evidence type="ECO:0000256" key="3">
    <source>
        <dbReference type="ARBA" id="ARBA00022729"/>
    </source>
</evidence>
<evidence type="ECO:0000313" key="6">
    <source>
        <dbReference type="EMBL" id="AHG93144.1"/>
    </source>
</evidence>
<keyword evidence="3 4" id="KW-0732">Signal</keyword>